<gene>
    <name evidence="1" type="ORF">C7I85_29350</name>
</gene>
<dbReference type="OrthoDB" id="8096922at2"/>
<dbReference type="Proteomes" id="UP000240653">
    <property type="component" value="Unassembled WGS sequence"/>
</dbReference>
<dbReference type="RefSeq" id="WP_106727530.1">
    <property type="nucleotide sequence ID" value="NZ_PXYL01000037.1"/>
</dbReference>
<dbReference type="EMBL" id="PXYL01000037">
    <property type="protein sequence ID" value="PSJ51732.1"/>
    <property type="molecule type" value="Genomic_DNA"/>
</dbReference>
<name>A0A2P7RNF8_9HYPH</name>
<evidence type="ECO:0000313" key="2">
    <source>
        <dbReference type="Proteomes" id="UP000240653"/>
    </source>
</evidence>
<evidence type="ECO:0000313" key="1">
    <source>
        <dbReference type="EMBL" id="PSJ51732.1"/>
    </source>
</evidence>
<reference evidence="1 2" key="1">
    <citation type="submission" date="2018-03" db="EMBL/GenBank/DDBJ databases">
        <title>The draft genome of Mesorhizobium soli JCM 19897.</title>
        <authorList>
            <person name="Li L."/>
            <person name="Liu L."/>
            <person name="Liang L."/>
            <person name="Wang T."/>
            <person name="Zhang X."/>
        </authorList>
    </citation>
    <scope>NUCLEOTIDE SEQUENCE [LARGE SCALE GENOMIC DNA]</scope>
    <source>
        <strain evidence="1 2">JCM 19897</strain>
    </source>
</reference>
<keyword evidence="2" id="KW-1185">Reference proteome</keyword>
<accession>A0A2P7RNF8</accession>
<proteinExistence type="predicted"/>
<comment type="caution">
    <text evidence="1">The sequence shown here is derived from an EMBL/GenBank/DDBJ whole genome shotgun (WGS) entry which is preliminary data.</text>
</comment>
<sequence>MHMSDSKNESSRDAMDISVWENEGGALAQHSIYRTYGRRVEMDGSWTIYHVFTGVPAVLDGRAMTGLRRAEATAMMIHLNARNALGCKVARRAEVARCEPRQTGRKQ</sequence>
<organism evidence="1 2">
    <name type="scientific">Pseudaminobacter soli</name>
    <name type="common">ex Li et al. 2025</name>
    <dbReference type="NCBI Taxonomy" id="1295366"/>
    <lineage>
        <taxon>Bacteria</taxon>
        <taxon>Pseudomonadati</taxon>
        <taxon>Pseudomonadota</taxon>
        <taxon>Alphaproteobacteria</taxon>
        <taxon>Hyphomicrobiales</taxon>
        <taxon>Phyllobacteriaceae</taxon>
        <taxon>Pseudaminobacter</taxon>
    </lineage>
</organism>
<protein>
    <submittedName>
        <fullName evidence="1">Uncharacterized protein</fullName>
    </submittedName>
</protein>
<dbReference type="AlphaFoldDB" id="A0A2P7RNF8"/>